<dbReference type="InterPro" id="IPR014746">
    <property type="entry name" value="Gln_synth/guanido_kin_cat_dom"/>
</dbReference>
<dbReference type="InParanoid" id="A0A2V0NVX0"/>
<name>A0A2V0NVX0_9CHLO</name>
<evidence type="ECO:0000256" key="3">
    <source>
        <dbReference type="ARBA" id="ARBA00022842"/>
    </source>
</evidence>
<evidence type="ECO:0000256" key="5">
    <source>
        <dbReference type="RuleBase" id="RU000384"/>
    </source>
</evidence>
<accession>A0A2V0NVX0</accession>
<proteinExistence type="inferred from homology"/>
<dbReference type="SUPFAM" id="SSF55931">
    <property type="entry name" value="Glutamine synthetase/guanido kinase"/>
    <property type="match status" value="1"/>
</dbReference>
<comment type="similarity">
    <text evidence="4 5">Belongs to the glutamine synthetase family.</text>
</comment>
<dbReference type="GO" id="GO:0006542">
    <property type="term" value="P:glutamine biosynthetic process"/>
    <property type="evidence" value="ECO:0007669"/>
    <property type="project" value="InterPro"/>
</dbReference>
<gene>
    <name evidence="8" type="ORF">Rsub_02873</name>
</gene>
<dbReference type="OrthoDB" id="77835at2759"/>
<dbReference type="PANTHER" id="PTHR43785">
    <property type="entry name" value="GAMMA-GLUTAMYLPUTRESCINE SYNTHETASE"/>
    <property type="match status" value="1"/>
</dbReference>
<dbReference type="InterPro" id="IPR036651">
    <property type="entry name" value="Gln_synt_N_sf"/>
</dbReference>
<dbReference type="PANTHER" id="PTHR43785:SF2">
    <property type="entry name" value="TYPE-1 GLUTAMINE SYNTHETASE 1"/>
    <property type="match status" value="1"/>
</dbReference>
<dbReference type="PROSITE" id="PS00181">
    <property type="entry name" value="GLNA_ATP"/>
    <property type="match status" value="1"/>
</dbReference>
<dbReference type="Gene3D" id="3.10.20.70">
    <property type="entry name" value="Glutamine synthetase, N-terminal domain"/>
    <property type="match status" value="1"/>
</dbReference>
<evidence type="ECO:0000256" key="4">
    <source>
        <dbReference type="PROSITE-ProRule" id="PRU01331"/>
    </source>
</evidence>
<dbReference type="Gene3D" id="3.30.590.10">
    <property type="entry name" value="Glutamine synthetase/guanido kinase, catalytic domain"/>
    <property type="match status" value="1"/>
</dbReference>
<reference evidence="8 9" key="1">
    <citation type="journal article" date="2018" name="Sci. Rep.">
        <title>Raphidocelis subcapitata (=Pseudokirchneriella subcapitata) provides an insight into genome evolution and environmental adaptations in the Sphaeropleales.</title>
        <authorList>
            <person name="Suzuki S."/>
            <person name="Yamaguchi H."/>
            <person name="Nakajima N."/>
            <person name="Kawachi M."/>
        </authorList>
    </citation>
    <scope>NUCLEOTIDE SEQUENCE [LARGE SCALE GENOMIC DNA]</scope>
    <source>
        <strain evidence="8 9">NIES-35</strain>
    </source>
</reference>
<dbReference type="InterPro" id="IPR008146">
    <property type="entry name" value="Gln_synth_cat_dom"/>
</dbReference>
<dbReference type="GO" id="GO:0004356">
    <property type="term" value="F:glutamine synthetase activity"/>
    <property type="evidence" value="ECO:0007669"/>
    <property type="project" value="InterPro"/>
</dbReference>
<feature type="region of interest" description="Disordered" evidence="6">
    <location>
        <begin position="1"/>
        <end position="20"/>
    </location>
</feature>
<feature type="compositionally biased region" description="Low complexity" evidence="6">
    <location>
        <begin position="1"/>
        <end position="14"/>
    </location>
</feature>
<keyword evidence="3" id="KW-0460">Magnesium</keyword>
<dbReference type="PROSITE" id="PS51987">
    <property type="entry name" value="GS_CATALYTIC"/>
    <property type="match status" value="1"/>
</dbReference>
<dbReference type="AlphaFoldDB" id="A0A2V0NVX0"/>
<evidence type="ECO:0000259" key="7">
    <source>
        <dbReference type="PROSITE" id="PS51987"/>
    </source>
</evidence>
<comment type="cofactor">
    <cofactor evidence="1">
        <name>Mg(2+)</name>
        <dbReference type="ChEBI" id="CHEBI:18420"/>
    </cofactor>
</comment>
<evidence type="ECO:0000313" key="8">
    <source>
        <dbReference type="EMBL" id="GBF89703.1"/>
    </source>
</evidence>
<dbReference type="Proteomes" id="UP000247498">
    <property type="component" value="Unassembled WGS sequence"/>
</dbReference>
<feature type="domain" description="GS catalytic" evidence="7">
    <location>
        <begin position="125"/>
        <end position="464"/>
    </location>
</feature>
<dbReference type="STRING" id="307507.A0A2V0NVX0"/>
<evidence type="ECO:0000256" key="6">
    <source>
        <dbReference type="SAM" id="MobiDB-lite"/>
    </source>
</evidence>
<organism evidence="8 9">
    <name type="scientific">Raphidocelis subcapitata</name>
    <dbReference type="NCBI Taxonomy" id="307507"/>
    <lineage>
        <taxon>Eukaryota</taxon>
        <taxon>Viridiplantae</taxon>
        <taxon>Chlorophyta</taxon>
        <taxon>core chlorophytes</taxon>
        <taxon>Chlorophyceae</taxon>
        <taxon>CS clade</taxon>
        <taxon>Sphaeropleales</taxon>
        <taxon>Selenastraceae</taxon>
        <taxon>Raphidocelis</taxon>
    </lineage>
</organism>
<sequence>MASGSRAYAGSGAADGTDAPTAVPARQLHALRLIWTDCAGLRRCRVLPLAAPGGALPAIGLTKACNGMGVNGDSLIPASGLTASGEVRLTPDPSTYVPQLPWYPAHGMACCDLLERSGAPWSCCPRSALARCLGRLSERCGLTLRAGFELEFVLLRPTAAPPGGLGGSGWEPVDSALYCLTSGFDAQCAVLDAMVSALLECGIGVVQYHKEAAPGQFEIATAPADALLAADRLVQSKEVISAVARRHGLAVTFVPKPMAKEAGSGCHMHLSLWKDGESAMPGERGGADGSPSLSAAASAFFGGVLSHLPALLPFMSPSCGTDWGSYARLRPGCWAGAFACWGWDNREAPLRATRPGGAETTNFELKSTDGTTNPYIALAAVACAGGIGLEYGAALPPPVDGAPEGAAPALPGTLAEALAALEADRPLRAAVAEGLGPELVRAYLAVRAGEAEARPSLRDVLLRY</sequence>
<evidence type="ECO:0000313" key="9">
    <source>
        <dbReference type="Proteomes" id="UP000247498"/>
    </source>
</evidence>
<keyword evidence="9" id="KW-1185">Reference proteome</keyword>
<dbReference type="InterPro" id="IPR027303">
    <property type="entry name" value="Gln_synth_gly_rich_site"/>
</dbReference>
<dbReference type="SMART" id="SM01230">
    <property type="entry name" value="Gln-synt_C"/>
    <property type="match status" value="1"/>
</dbReference>
<evidence type="ECO:0000256" key="2">
    <source>
        <dbReference type="ARBA" id="ARBA00022598"/>
    </source>
</evidence>
<dbReference type="Pfam" id="PF00120">
    <property type="entry name" value="Gln-synt_C"/>
    <property type="match status" value="1"/>
</dbReference>
<comment type="caution">
    <text evidence="8">The sequence shown here is derived from an EMBL/GenBank/DDBJ whole genome shotgun (WGS) entry which is preliminary data.</text>
</comment>
<keyword evidence="2" id="KW-0436">Ligase</keyword>
<protein>
    <submittedName>
        <fullName evidence="8">Type-1 glutamine synthetase-like</fullName>
    </submittedName>
</protein>
<dbReference type="EMBL" id="BDRX01000012">
    <property type="protein sequence ID" value="GBF89703.1"/>
    <property type="molecule type" value="Genomic_DNA"/>
</dbReference>
<evidence type="ECO:0000256" key="1">
    <source>
        <dbReference type="ARBA" id="ARBA00001946"/>
    </source>
</evidence>